<organism evidence="1">
    <name type="scientific">Siphoviridae sp. ctNEy24</name>
    <dbReference type="NCBI Taxonomy" id="2825466"/>
    <lineage>
        <taxon>Viruses</taxon>
        <taxon>Duplodnaviria</taxon>
        <taxon>Heunggongvirae</taxon>
        <taxon>Uroviricota</taxon>
        <taxon>Caudoviricetes</taxon>
    </lineage>
</organism>
<dbReference type="Pfam" id="PF19591">
    <property type="entry name" value="DUF6096"/>
    <property type="match status" value="1"/>
</dbReference>
<protein>
    <submittedName>
        <fullName evidence="1">Tail assembly chaperone protein</fullName>
    </submittedName>
</protein>
<sequence length="112" mass="12399">MLYVDFCAGGRDYKLRLNTRNIVMLEKQIGCNPIAIFGDGDTLPTITSMVAILYASLQYFHHGIGLNEAYDIYDDYIGDGHSASDFIKVILEVYKVSGLLPADASTEEAEKN</sequence>
<dbReference type="EMBL" id="BK015974">
    <property type="protein sequence ID" value="DAF87979.1"/>
    <property type="molecule type" value="Genomic_DNA"/>
</dbReference>
<dbReference type="InterPro" id="IPR046078">
    <property type="entry name" value="DUF6096"/>
</dbReference>
<accession>A0A8S5U0K9</accession>
<reference evidence="1" key="1">
    <citation type="journal article" date="2021" name="Proc. Natl. Acad. Sci. U.S.A.">
        <title>A Catalog of Tens of Thousands of Viruses from Human Metagenomes Reveals Hidden Associations with Chronic Diseases.</title>
        <authorList>
            <person name="Tisza M.J."/>
            <person name="Buck C.B."/>
        </authorList>
    </citation>
    <scope>NUCLEOTIDE SEQUENCE</scope>
    <source>
        <strain evidence="1">CtNEy24</strain>
    </source>
</reference>
<name>A0A8S5U0K9_9CAUD</name>
<evidence type="ECO:0000313" key="1">
    <source>
        <dbReference type="EMBL" id="DAF87979.1"/>
    </source>
</evidence>
<proteinExistence type="predicted"/>